<dbReference type="SUPFAM" id="SSF56176">
    <property type="entry name" value="FAD-binding/transporter-associated domain-like"/>
    <property type="match status" value="1"/>
</dbReference>
<dbReference type="GO" id="GO:0008360">
    <property type="term" value="P:regulation of cell shape"/>
    <property type="evidence" value="ECO:0007669"/>
    <property type="project" value="UniProtKB-KW"/>
</dbReference>
<accession>A0AA37SZ07</accession>
<proteinExistence type="inferred from homology"/>
<dbReference type="GO" id="GO:0009252">
    <property type="term" value="P:peptidoglycan biosynthetic process"/>
    <property type="evidence" value="ECO:0007669"/>
    <property type="project" value="UniProtKB-UniRule"/>
</dbReference>
<comment type="pathway">
    <text evidence="4 20">Cell wall biogenesis; peptidoglycan biosynthesis.</text>
</comment>
<evidence type="ECO:0000256" key="6">
    <source>
        <dbReference type="ARBA" id="ARBA00012518"/>
    </source>
</evidence>
<evidence type="ECO:0000259" key="21">
    <source>
        <dbReference type="PROSITE" id="PS51387"/>
    </source>
</evidence>
<dbReference type="PROSITE" id="PS51387">
    <property type="entry name" value="FAD_PCMH"/>
    <property type="match status" value="1"/>
</dbReference>
<keyword evidence="9 20" id="KW-0132">Cell division</keyword>
<dbReference type="InterPro" id="IPR016166">
    <property type="entry name" value="FAD-bd_PCMH"/>
</dbReference>
<dbReference type="GO" id="GO:0071555">
    <property type="term" value="P:cell wall organization"/>
    <property type="evidence" value="ECO:0007669"/>
    <property type="project" value="UniProtKB-KW"/>
</dbReference>
<evidence type="ECO:0000256" key="15">
    <source>
        <dbReference type="ARBA" id="ARBA00023002"/>
    </source>
</evidence>
<dbReference type="InterPro" id="IPR016167">
    <property type="entry name" value="FAD-bd_PCMH_sub1"/>
</dbReference>
<comment type="caution">
    <text evidence="22">The sequence shown here is derived from an EMBL/GenBank/DDBJ whole genome shotgun (WGS) entry which is preliminary data.</text>
</comment>
<evidence type="ECO:0000256" key="1">
    <source>
        <dbReference type="ARBA" id="ARBA00001974"/>
    </source>
</evidence>
<sequence length="329" mass="35951">MLNQLIEKCLSEFGEICNTSSNAADFSYWKIGGPVKLLIEPSSVEQLQKAIKYINLYSDVPSLCVGDGSNLLFDSAGFDGVIIKIGNALSKLEYDQTGTIATCEAGIWVPELAYQLSLKGLTGVEHICGIPGRIGGLVYMNGGSNRRSILENTLKVELINRLGELEVEHAKDLPFSYRTSPFQNDGRIVARVTLSLMQGERKVVRAKMRSILASRRKKFPRKLPNCGSVFLSDPKMYDLIGPPGFAIEKVGLKGLKQGQAQISPVHANFIVNNGGATSDDVLYLIRKIRQDVYADTDFLMDCEARYVAPNGGLCQAHIKAEALFGSVGK</sequence>
<dbReference type="GO" id="GO:0008762">
    <property type="term" value="F:UDP-N-acetylmuramate dehydrogenase activity"/>
    <property type="evidence" value="ECO:0007669"/>
    <property type="project" value="UniProtKB-UniRule"/>
</dbReference>
<comment type="catalytic activity">
    <reaction evidence="19 20">
        <text>UDP-N-acetyl-alpha-D-muramate + NADP(+) = UDP-N-acetyl-3-O-(1-carboxyvinyl)-alpha-D-glucosamine + NADPH + H(+)</text>
        <dbReference type="Rhea" id="RHEA:12248"/>
        <dbReference type="ChEBI" id="CHEBI:15378"/>
        <dbReference type="ChEBI" id="CHEBI:57783"/>
        <dbReference type="ChEBI" id="CHEBI:58349"/>
        <dbReference type="ChEBI" id="CHEBI:68483"/>
        <dbReference type="ChEBI" id="CHEBI:70757"/>
        <dbReference type="EC" id="1.3.1.98"/>
    </reaction>
</comment>
<evidence type="ECO:0000313" key="22">
    <source>
        <dbReference type="EMBL" id="GLR72882.1"/>
    </source>
</evidence>
<dbReference type="Gene3D" id="3.90.78.10">
    <property type="entry name" value="UDP-N-acetylenolpyruvoylglucosamine reductase, C-terminal domain"/>
    <property type="match status" value="1"/>
</dbReference>
<evidence type="ECO:0000256" key="19">
    <source>
        <dbReference type="ARBA" id="ARBA00048914"/>
    </source>
</evidence>
<evidence type="ECO:0000256" key="5">
    <source>
        <dbReference type="ARBA" id="ARBA00010485"/>
    </source>
</evidence>
<dbReference type="InterPro" id="IPR016169">
    <property type="entry name" value="FAD-bd_PCMH_sub2"/>
</dbReference>
<dbReference type="InterPro" id="IPR011601">
    <property type="entry name" value="MurB_C"/>
</dbReference>
<comment type="similarity">
    <text evidence="5 20">Belongs to the MurB family.</text>
</comment>
<dbReference type="Gene3D" id="3.30.465.10">
    <property type="match status" value="1"/>
</dbReference>
<evidence type="ECO:0000256" key="11">
    <source>
        <dbReference type="ARBA" id="ARBA00022827"/>
    </source>
</evidence>
<gene>
    <name evidence="22" type="primary">murB1</name>
    <name evidence="20" type="synonym">murB</name>
    <name evidence="22" type="ORF">GCM10007852_37900</name>
</gene>
<dbReference type="AlphaFoldDB" id="A0AA37SZ07"/>
<evidence type="ECO:0000256" key="18">
    <source>
        <dbReference type="ARBA" id="ARBA00031026"/>
    </source>
</evidence>
<evidence type="ECO:0000256" key="12">
    <source>
        <dbReference type="ARBA" id="ARBA00022857"/>
    </source>
</evidence>
<dbReference type="GO" id="GO:0051301">
    <property type="term" value="P:cell division"/>
    <property type="evidence" value="ECO:0007669"/>
    <property type="project" value="UniProtKB-KW"/>
</dbReference>
<dbReference type="PANTHER" id="PTHR21071">
    <property type="entry name" value="UDP-N-ACETYLENOLPYRUVOYLGLUCOSAMINE REDUCTASE"/>
    <property type="match status" value="1"/>
</dbReference>
<dbReference type="HAMAP" id="MF_00037">
    <property type="entry name" value="MurB"/>
    <property type="match status" value="1"/>
</dbReference>
<dbReference type="Proteomes" id="UP001156601">
    <property type="component" value="Unassembled WGS sequence"/>
</dbReference>
<keyword evidence="12 20" id="KW-0521">NADP</keyword>
<comment type="subcellular location">
    <subcellularLocation>
        <location evidence="3 20">Cytoplasm</location>
    </subcellularLocation>
</comment>
<feature type="active site" evidence="20">
    <location>
        <position position="303"/>
    </location>
</feature>
<keyword evidence="17 20" id="KW-0961">Cell wall biogenesis/degradation</keyword>
<dbReference type="Pfam" id="PF02873">
    <property type="entry name" value="MurB_C"/>
    <property type="match status" value="1"/>
</dbReference>
<keyword evidence="23" id="KW-1185">Reference proteome</keyword>
<reference evidence="22" key="1">
    <citation type="journal article" date="2014" name="Int. J. Syst. Evol. Microbiol.">
        <title>Complete genome sequence of Corynebacterium casei LMG S-19264T (=DSM 44701T), isolated from a smear-ripened cheese.</title>
        <authorList>
            <consortium name="US DOE Joint Genome Institute (JGI-PGF)"/>
            <person name="Walter F."/>
            <person name="Albersmeier A."/>
            <person name="Kalinowski J."/>
            <person name="Ruckert C."/>
        </authorList>
    </citation>
    <scope>NUCLEOTIDE SEQUENCE</scope>
    <source>
        <strain evidence="22">NBRC 110023</strain>
    </source>
</reference>
<dbReference type="EMBL" id="BSOT01000019">
    <property type="protein sequence ID" value="GLR72882.1"/>
    <property type="molecule type" value="Genomic_DNA"/>
</dbReference>
<dbReference type="InterPro" id="IPR006094">
    <property type="entry name" value="Oxid_FAD_bind_N"/>
</dbReference>
<dbReference type="NCBIfam" id="TIGR00179">
    <property type="entry name" value="murB"/>
    <property type="match status" value="1"/>
</dbReference>
<keyword evidence="16 20" id="KW-0131">Cell cycle</keyword>
<keyword evidence="13 20" id="KW-0133">Cell shape</keyword>
<dbReference type="EC" id="1.3.1.98" evidence="6 20"/>
<dbReference type="RefSeq" id="WP_284219302.1">
    <property type="nucleotide sequence ID" value="NZ_BSOT01000019.1"/>
</dbReference>
<keyword evidence="11 20" id="KW-0274">FAD</keyword>
<keyword evidence="14 20" id="KW-0573">Peptidoglycan synthesis</keyword>
<feature type="active site" evidence="20">
    <location>
        <position position="178"/>
    </location>
</feature>
<dbReference type="Gene3D" id="3.30.43.10">
    <property type="entry name" value="Uridine Diphospho-n-acetylenolpyruvylglucosamine Reductase, domain 2"/>
    <property type="match status" value="1"/>
</dbReference>
<evidence type="ECO:0000256" key="17">
    <source>
        <dbReference type="ARBA" id="ARBA00023316"/>
    </source>
</evidence>
<organism evidence="22 23">
    <name type="scientific">Agaribacter marinus</name>
    <dbReference type="NCBI Taxonomy" id="1431249"/>
    <lineage>
        <taxon>Bacteria</taxon>
        <taxon>Pseudomonadati</taxon>
        <taxon>Pseudomonadota</taxon>
        <taxon>Gammaproteobacteria</taxon>
        <taxon>Alteromonadales</taxon>
        <taxon>Alteromonadaceae</taxon>
        <taxon>Agaribacter</taxon>
    </lineage>
</organism>
<dbReference type="SUPFAM" id="SSF56194">
    <property type="entry name" value="Uridine diphospho-N-Acetylenolpyruvylglucosamine reductase, MurB, C-terminal domain"/>
    <property type="match status" value="1"/>
</dbReference>
<evidence type="ECO:0000256" key="16">
    <source>
        <dbReference type="ARBA" id="ARBA00023306"/>
    </source>
</evidence>
<feature type="domain" description="FAD-binding PCMH-type" evidence="21">
    <location>
        <begin position="30"/>
        <end position="257"/>
    </location>
</feature>
<evidence type="ECO:0000256" key="4">
    <source>
        <dbReference type="ARBA" id="ARBA00004752"/>
    </source>
</evidence>
<keyword evidence="15 20" id="KW-0560">Oxidoreductase</keyword>
<evidence type="ECO:0000256" key="20">
    <source>
        <dbReference type="HAMAP-Rule" id="MF_00037"/>
    </source>
</evidence>
<dbReference type="InterPro" id="IPR036318">
    <property type="entry name" value="FAD-bd_PCMH-like_sf"/>
</dbReference>
<evidence type="ECO:0000256" key="7">
    <source>
        <dbReference type="ARBA" id="ARBA00015188"/>
    </source>
</evidence>
<evidence type="ECO:0000256" key="8">
    <source>
        <dbReference type="ARBA" id="ARBA00022490"/>
    </source>
</evidence>
<evidence type="ECO:0000256" key="3">
    <source>
        <dbReference type="ARBA" id="ARBA00004496"/>
    </source>
</evidence>
<feature type="active site" description="Proton donor" evidence="20">
    <location>
        <position position="228"/>
    </location>
</feature>
<dbReference type="InterPro" id="IPR036635">
    <property type="entry name" value="MurB_C_sf"/>
</dbReference>
<evidence type="ECO:0000313" key="23">
    <source>
        <dbReference type="Proteomes" id="UP001156601"/>
    </source>
</evidence>
<dbReference type="InterPro" id="IPR003170">
    <property type="entry name" value="MurB"/>
</dbReference>
<comment type="cofactor">
    <cofactor evidence="1 20">
        <name>FAD</name>
        <dbReference type="ChEBI" id="CHEBI:57692"/>
    </cofactor>
</comment>
<comment type="function">
    <text evidence="2 20">Cell wall formation.</text>
</comment>
<dbReference type="Pfam" id="PF01565">
    <property type="entry name" value="FAD_binding_4"/>
    <property type="match status" value="1"/>
</dbReference>
<evidence type="ECO:0000256" key="10">
    <source>
        <dbReference type="ARBA" id="ARBA00022630"/>
    </source>
</evidence>
<keyword evidence="10 20" id="KW-0285">Flavoprotein</keyword>
<name>A0AA37SZ07_9ALTE</name>
<reference evidence="22" key="2">
    <citation type="submission" date="2023-01" db="EMBL/GenBank/DDBJ databases">
        <title>Draft genome sequence of Agaribacter marinus strain NBRC 110023.</title>
        <authorList>
            <person name="Sun Q."/>
            <person name="Mori K."/>
        </authorList>
    </citation>
    <scope>NUCLEOTIDE SEQUENCE</scope>
    <source>
        <strain evidence="22">NBRC 110023</strain>
    </source>
</reference>
<protein>
    <recommendedName>
        <fullName evidence="7 20">UDP-N-acetylenolpyruvoylglucosamine reductase</fullName>
        <ecNumber evidence="6 20">1.3.1.98</ecNumber>
    </recommendedName>
    <alternativeName>
        <fullName evidence="18 20">UDP-N-acetylmuramate dehydrogenase</fullName>
    </alternativeName>
</protein>
<evidence type="ECO:0000256" key="9">
    <source>
        <dbReference type="ARBA" id="ARBA00022618"/>
    </source>
</evidence>
<evidence type="ECO:0000256" key="13">
    <source>
        <dbReference type="ARBA" id="ARBA00022960"/>
    </source>
</evidence>
<dbReference type="GO" id="GO:0005829">
    <property type="term" value="C:cytosol"/>
    <property type="evidence" value="ECO:0007669"/>
    <property type="project" value="TreeGrafter"/>
</dbReference>
<evidence type="ECO:0000256" key="2">
    <source>
        <dbReference type="ARBA" id="ARBA00003921"/>
    </source>
</evidence>
<evidence type="ECO:0000256" key="14">
    <source>
        <dbReference type="ARBA" id="ARBA00022984"/>
    </source>
</evidence>
<dbReference type="PANTHER" id="PTHR21071:SF4">
    <property type="entry name" value="UDP-N-ACETYLENOLPYRUVOYLGLUCOSAMINE REDUCTASE"/>
    <property type="match status" value="1"/>
</dbReference>
<keyword evidence="8 20" id="KW-0963">Cytoplasm</keyword>
<dbReference type="GO" id="GO:0071949">
    <property type="term" value="F:FAD binding"/>
    <property type="evidence" value="ECO:0007669"/>
    <property type="project" value="InterPro"/>
</dbReference>